<evidence type="ECO:0000256" key="2">
    <source>
        <dbReference type="ARBA" id="ARBA00005642"/>
    </source>
</evidence>
<feature type="domain" description="tRNA pseudouridylate synthase B C-terminal" evidence="7">
    <location>
        <begin position="183"/>
        <end position="238"/>
    </location>
</feature>
<dbReference type="Gene3D" id="3.30.2350.10">
    <property type="entry name" value="Pseudouridine synthase"/>
    <property type="match status" value="1"/>
</dbReference>
<sequence>MTLSQPKSKKRAISGWVVLNKPYDFTSTQAVGKVRWLLSAAKAGHAGTLDPLATGILPIALGEATKAVPQVQDGTKIYRFAIGWGRATTTDDTEGDVIATSDIRPDGAALEAVLPRFTGTIMQRPPAFSAIKVDGERAYDLARAGETVELAARPIDIDAITLVSHGPDESVLEVTCGKGTYVRSLARDIAEALGTVGHVTKLHRAAVGPFTDADAITLDQLEAAEGDARDALLKPVSAGLGDLDEIRLDAVQATAVGHGNPVLLTGAGAPVSLDECWVSFKGKVLATGHVEFGQFKPGRVFNL</sequence>
<dbReference type="EC" id="5.4.99.25" evidence="5"/>
<evidence type="ECO:0000256" key="5">
    <source>
        <dbReference type="HAMAP-Rule" id="MF_01080"/>
    </source>
</evidence>
<evidence type="ECO:0000313" key="9">
    <source>
        <dbReference type="Proteomes" id="UP000602124"/>
    </source>
</evidence>
<comment type="similarity">
    <text evidence="2 5">Belongs to the pseudouridine synthase TruB family. Type 1 subfamily.</text>
</comment>
<evidence type="ECO:0000256" key="4">
    <source>
        <dbReference type="ARBA" id="ARBA00023235"/>
    </source>
</evidence>
<feature type="domain" description="Pseudouridine synthase II N-terminal" evidence="6">
    <location>
        <begin position="35"/>
        <end position="182"/>
    </location>
</feature>
<keyword evidence="3 5" id="KW-0819">tRNA processing</keyword>
<dbReference type="NCBIfam" id="TIGR00431">
    <property type="entry name" value="TruB"/>
    <property type="match status" value="1"/>
</dbReference>
<dbReference type="InterPro" id="IPR014780">
    <property type="entry name" value="tRNA_psdUridine_synth_TruB"/>
</dbReference>
<evidence type="ECO:0000259" key="7">
    <source>
        <dbReference type="Pfam" id="PF16198"/>
    </source>
</evidence>
<keyword evidence="4 5" id="KW-0413">Isomerase</keyword>
<dbReference type="GO" id="GO:0160148">
    <property type="term" value="F:tRNA pseudouridine(55) synthase activity"/>
    <property type="evidence" value="ECO:0007669"/>
    <property type="project" value="UniProtKB-EC"/>
</dbReference>
<feature type="active site" description="Nucleophile" evidence="5">
    <location>
        <position position="50"/>
    </location>
</feature>
<dbReference type="InterPro" id="IPR002501">
    <property type="entry name" value="PsdUridine_synth_N"/>
</dbReference>
<dbReference type="SUPFAM" id="SSF55120">
    <property type="entry name" value="Pseudouridine synthase"/>
    <property type="match status" value="1"/>
</dbReference>
<dbReference type="CDD" id="cd02573">
    <property type="entry name" value="PseudoU_synth_EcTruB"/>
    <property type="match status" value="1"/>
</dbReference>
<dbReference type="InterPro" id="IPR020103">
    <property type="entry name" value="PsdUridine_synth_cat_dom_sf"/>
</dbReference>
<dbReference type="Proteomes" id="UP000602124">
    <property type="component" value="Unassembled WGS sequence"/>
</dbReference>
<proteinExistence type="inferred from homology"/>
<comment type="function">
    <text evidence="5">Responsible for synthesis of pseudouridine from uracil-55 in the psi GC loop of transfer RNAs.</text>
</comment>
<dbReference type="GO" id="GO:0031119">
    <property type="term" value="P:tRNA pseudouridine synthesis"/>
    <property type="evidence" value="ECO:0007669"/>
    <property type="project" value="UniProtKB-UniRule"/>
</dbReference>
<protein>
    <recommendedName>
        <fullName evidence="5">tRNA pseudouridine synthase B</fullName>
        <ecNumber evidence="5">5.4.99.25</ecNumber>
    </recommendedName>
    <alternativeName>
        <fullName evidence="5">tRNA pseudouridine(55) synthase</fullName>
        <shortName evidence="5">Psi55 synthase</shortName>
    </alternativeName>
    <alternativeName>
        <fullName evidence="5">tRNA pseudouridylate synthase</fullName>
    </alternativeName>
    <alternativeName>
        <fullName evidence="5">tRNA-uridine isomerase</fullName>
    </alternativeName>
</protein>
<evidence type="ECO:0000256" key="3">
    <source>
        <dbReference type="ARBA" id="ARBA00022694"/>
    </source>
</evidence>
<dbReference type="Pfam" id="PF16198">
    <property type="entry name" value="TruB_C_2"/>
    <property type="match status" value="1"/>
</dbReference>
<keyword evidence="9" id="KW-1185">Reference proteome</keyword>
<evidence type="ECO:0000259" key="6">
    <source>
        <dbReference type="Pfam" id="PF01509"/>
    </source>
</evidence>
<dbReference type="PANTHER" id="PTHR13767">
    <property type="entry name" value="TRNA-PSEUDOURIDINE SYNTHASE"/>
    <property type="match status" value="1"/>
</dbReference>
<evidence type="ECO:0000313" key="8">
    <source>
        <dbReference type="EMBL" id="MBJ3785897.1"/>
    </source>
</evidence>
<dbReference type="AlphaFoldDB" id="A0A934MI80"/>
<organism evidence="8 9">
    <name type="scientific">Devosia sediminis</name>
    <dbReference type="NCBI Taxonomy" id="2798801"/>
    <lineage>
        <taxon>Bacteria</taxon>
        <taxon>Pseudomonadati</taxon>
        <taxon>Pseudomonadota</taxon>
        <taxon>Alphaproteobacteria</taxon>
        <taxon>Hyphomicrobiales</taxon>
        <taxon>Devosiaceae</taxon>
        <taxon>Devosia</taxon>
    </lineage>
</organism>
<dbReference type="EMBL" id="JAEKMH010000003">
    <property type="protein sequence ID" value="MBJ3785897.1"/>
    <property type="molecule type" value="Genomic_DNA"/>
</dbReference>
<comment type="catalytic activity">
    <reaction evidence="1 5">
        <text>uridine(55) in tRNA = pseudouridine(55) in tRNA</text>
        <dbReference type="Rhea" id="RHEA:42532"/>
        <dbReference type="Rhea" id="RHEA-COMP:10101"/>
        <dbReference type="Rhea" id="RHEA-COMP:10102"/>
        <dbReference type="ChEBI" id="CHEBI:65314"/>
        <dbReference type="ChEBI" id="CHEBI:65315"/>
        <dbReference type="EC" id="5.4.99.25"/>
    </reaction>
</comment>
<name>A0A934MI80_9HYPH</name>
<dbReference type="GO" id="GO:0003723">
    <property type="term" value="F:RNA binding"/>
    <property type="evidence" value="ECO:0007669"/>
    <property type="project" value="InterPro"/>
</dbReference>
<dbReference type="PANTHER" id="PTHR13767:SF2">
    <property type="entry name" value="PSEUDOURIDYLATE SYNTHASE TRUB1"/>
    <property type="match status" value="1"/>
</dbReference>
<dbReference type="Pfam" id="PF01509">
    <property type="entry name" value="TruB_N"/>
    <property type="match status" value="1"/>
</dbReference>
<dbReference type="InterPro" id="IPR032819">
    <property type="entry name" value="TruB_C"/>
</dbReference>
<comment type="caution">
    <text evidence="8">The sequence shown here is derived from an EMBL/GenBank/DDBJ whole genome shotgun (WGS) entry which is preliminary data.</text>
</comment>
<dbReference type="HAMAP" id="MF_01080">
    <property type="entry name" value="TruB_bact"/>
    <property type="match status" value="1"/>
</dbReference>
<reference evidence="8" key="1">
    <citation type="submission" date="2020-12" db="EMBL/GenBank/DDBJ databases">
        <title>Devosia sp. MSA67 isolated from Mo River.</title>
        <authorList>
            <person name="Ma F."/>
            <person name="Zi Z."/>
        </authorList>
    </citation>
    <scope>NUCLEOTIDE SEQUENCE</scope>
    <source>
        <strain evidence="8">MSA67</strain>
    </source>
</reference>
<evidence type="ECO:0000256" key="1">
    <source>
        <dbReference type="ARBA" id="ARBA00000385"/>
    </source>
</evidence>
<gene>
    <name evidence="5 8" type="primary">truB</name>
    <name evidence="8" type="ORF">JEQ47_14315</name>
</gene>
<dbReference type="GO" id="GO:1990481">
    <property type="term" value="P:mRNA pseudouridine synthesis"/>
    <property type="evidence" value="ECO:0007669"/>
    <property type="project" value="TreeGrafter"/>
</dbReference>
<accession>A0A934MI80</accession>